<gene>
    <name evidence="1" type="ORF">LSAT_V11C500269970</name>
</gene>
<name>A0A9R1VMY7_LACSA</name>
<keyword evidence="2" id="KW-1185">Reference proteome</keyword>
<dbReference type="CDD" id="cd22744">
    <property type="entry name" value="OTU"/>
    <property type="match status" value="1"/>
</dbReference>
<reference evidence="1 2" key="1">
    <citation type="journal article" date="2017" name="Nat. Commun.">
        <title>Genome assembly with in vitro proximity ligation data and whole-genome triplication in lettuce.</title>
        <authorList>
            <person name="Reyes-Chin-Wo S."/>
            <person name="Wang Z."/>
            <person name="Yang X."/>
            <person name="Kozik A."/>
            <person name="Arikit S."/>
            <person name="Song C."/>
            <person name="Xia L."/>
            <person name="Froenicke L."/>
            <person name="Lavelle D.O."/>
            <person name="Truco M.J."/>
            <person name="Xia R."/>
            <person name="Zhu S."/>
            <person name="Xu C."/>
            <person name="Xu H."/>
            <person name="Xu X."/>
            <person name="Cox K."/>
            <person name="Korf I."/>
            <person name="Meyers B.C."/>
            <person name="Michelmore R.W."/>
        </authorList>
    </citation>
    <scope>NUCLEOTIDE SEQUENCE [LARGE SCALE GENOMIC DNA]</scope>
    <source>
        <strain evidence="2">cv. Salinas</strain>
        <tissue evidence="1">Seedlings</tissue>
    </source>
</reference>
<dbReference type="Proteomes" id="UP000235145">
    <property type="component" value="Unassembled WGS sequence"/>
</dbReference>
<comment type="caution">
    <text evidence="1">The sequence shown here is derived from an EMBL/GenBank/DDBJ whole genome shotgun (WGS) entry which is preliminary data.</text>
</comment>
<accession>A0A9R1VMY7</accession>
<dbReference type="EMBL" id="NBSK02000005">
    <property type="protein sequence ID" value="KAJ0207687.1"/>
    <property type="molecule type" value="Genomic_DNA"/>
</dbReference>
<sequence>MGTNRAMLIDPIDQYSYKIDLNEEPPVEDNSLLEEITSIFYLYITLIQNVFCDGNYGFRSVAVCLGYGEDQWLYIRQQLLDELLSSHDDYARVFVGCDEVVTSLSFFMKTKSAPTKHWMLMPETSILIAKRFGVIRGPREFQNHQILTFALVYTNHYVIVQLEGEYPMPPIATLWIRYKAPSATE</sequence>
<dbReference type="AlphaFoldDB" id="A0A9R1VMY7"/>
<protein>
    <submittedName>
        <fullName evidence="1">Uncharacterized protein</fullName>
    </submittedName>
</protein>
<evidence type="ECO:0000313" key="2">
    <source>
        <dbReference type="Proteomes" id="UP000235145"/>
    </source>
</evidence>
<evidence type="ECO:0000313" key="1">
    <source>
        <dbReference type="EMBL" id="KAJ0207687.1"/>
    </source>
</evidence>
<organism evidence="1 2">
    <name type="scientific">Lactuca sativa</name>
    <name type="common">Garden lettuce</name>
    <dbReference type="NCBI Taxonomy" id="4236"/>
    <lineage>
        <taxon>Eukaryota</taxon>
        <taxon>Viridiplantae</taxon>
        <taxon>Streptophyta</taxon>
        <taxon>Embryophyta</taxon>
        <taxon>Tracheophyta</taxon>
        <taxon>Spermatophyta</taxon>
        <taxon>Magnoliopsida</taxon>
        <taxon>eudicotyledons</taxon>
        <taxon>Gunneridae</taxon>
        <taxon>Pentapetalae</taxon>
        <taxon>asterids</taxon>
        <taxon>campanulids</taxon>
        <taxon>Asterales</taxon>
        <taxon>Asteraceae</taxon>
        <taxon>Cichorioideae</taxon>
        <taxon>Cichorieae</taxon>
        <taxon>Lactucinae</taxon>
        <taxon>Lactuca</taxon>
    </lineage>
</organism>
<proteinExistence type="predicted"/>